<evidence type="ECO:0000313" key="5">
    <source>
        <dbReference type="EMBL" id="KAK1627092.1"/>
    </source>
</evidence>
<accession>A0AAD8VXA9</accession>
<dbReference type="Proteomes" id="UP001231189">
    <property type="component" value="Unassembled WGS sequence"/>
</dbReference>
<sequence length="540" mass="60029">MNKKRKEILFKPGDMVWVHFRKDRFPKLRKSKLLPRGAGPYKALAKINDNAYSIDLPVDDLVYEEGASIARGGEEQLDKKMDVKLDMELDKKISHIGLPLITRTRSCYNYGDKNDFIAQCPYEHRETHGGRLIPKDKSKESKALNKNFYNKSKKDKMPSRIVLMTKEEYSSDDNDSSSDEEETSKEVAAIATTNIPSSSLFESPNEKPHIKNAHCFMARSSLDTSSVLSTQEEYTSGDDDDEEEDETSNGLVALASLSTNSSSPIKSPNEFIHLNKNLVKELRPNLLDITVSFGDNSTSEVLGFGKVVVAHNITLVDVMLVKTLGYNLLSVSALGKMGFAVFIDNDIVVLLWSKTLKVAFVGFEMSMMGEMRFFLGFKIKQLREGTFINQAKYLQDMLKRFKMTEMKGVATPMITKCHLALDPNGKEVDQKGFWVWGEFGGTAGGITLALPVVAPRHCRWSHPGTTGGGTPTLSVTVERHCRYRPLASMENYSLLMGDSSGDEDGGGVDGDAFWGHFPVPAACRNRDSCPPDLGFAMARL</sequence>
<dbReference type="EMBL" id="JAUUTY010000005">
    <property type="protein sequence ID" value="KAK1627092.1"/>
    <property type="molecule type" value="Genomic_DNA"/>
</dbReference>
<evidence type="ECO:0000259" key="4">
    <source>
        <dbReference type="Pfam" id="PF24626"/>
    </source>
</evidence>
<comment type="caution">
    <text evidence="5">The sequence shown here is derived from an EMBL/GenBank/DDBJ whole genome shotgun (WGS) entry which is preliminary data.</text>
</comment>
<feature type="region of interest" description="Disordered" evidence="1">
    <location>
        <begin position="159"/>
        <end position="186"/>
    </location>
</feature>
<dbReference type="InterPro" id="IPR056924">
    <property type="entry name" value="SH3_Tf2-1"/>
</dbReference>
<dbReference type="Pfam" id="PF24626">
    <property type="entry name" value="SH3_Tf2-1"/>
    <property type="match status" value="1"/>
</dbReference>
<feature type="compositionally biased region" description="Acidic residues" evidence="1">
    <location>
        <begin position="235"/>
        <end position="247"/>
    </location>
</feature>
<name>A0AAD8VXA9_LOLMU</name>
<dbReference type="InterPro" id="IPR054722">
    <property type="entry name" value="PolX-like_BBD"/>
</dbReference>
<evidence type="ECO:0008006" key="7">
    <source>
        <dbReference type="Google" id="ProtNLM"/>
    </source>
</evidence>
<protein>
    <recommendedName>
        <fullName evidence="7">Reverse transcriptase Ty1/copia-type domain-containing protein</fullName>
    </recommendedName>
</protein>
<feature type="compositionally biased region" description="Acidic residues" evidence="1">
    <location>
        <begin position="170"/>
        <end position="183"/>
    </location>
</feature>
<feature type="domain" description="Retrovirus-related Pol polyprotein from transposon TNT 1-94-like beta-barrel" evidence="3">
    <location>
        <begin position="275"/>
        <end position="339"/>
    </location>
</feature>
<proteinExistence type="predicted"/>
<reference evidence="5" key="1">
    <citation type="submission" date="2023-07" db="EMBL/GenBank/DDBJ databases">
        <title>A chromosome-level genome assembly of Lolium multiflorum.</title>
        <authorList>
            <person name="Chen Y."/>
            <person name="Copetti D."/>
            <person name="Kolliker R."/>
            <person name="Studer B."/>
        </authorList>
    </citation>
    <scope>NUCLEOTIDE SEQUENCE</scope>
    <source>
        <strain evidence="5">02402/16</strain>
        <tissue evidence="5">Leaf</tissue>
    </source>
</reference>
<evidence type="ECO:0000313" key="6">
    <source>
        <dbReference type="Proteomes" id="UP001231189"/>
    </source>
</evidence>
<feature type="domain" description="Reverse transcriptase Ty1/copia-type" evidence="2">
    <location>
        <begin position="362"/>
        <end position="414"/>
    </location>
</feature>
<dbReference type="Pfam" id="PF22936">
    <property type="entry name" value="Pol_BBD"/>
    <property type="match status" value="1"/>
</dbReference>
<evidence type="ECO:0000256" key="1">
    <source>
        <dbReference type="SAM" id="MobiDB-lite"/>
    </source>
</evidence>
<dbReference type="InterPro" id="IPR013103">
    <property type="entry name" value="RVT_2"/>
</dbReference>
<dbReference type="Pfam" id="PF07727">
    <property type="entry name" value="RVT_2"/>
    <property type="match status" value="1"/>
</dbReference>
<feature type="region of interest" description="Disordered" evidence="1">
    <location>
        <begin position="226"/>
        <end position="248"/>
    </location>
</feature>
<organism evidence="5 6">
    <name type="scientific">Lolium multiflorum</name>
    <name type="common">Italian ryegrass</name>
    <name type="synonym">Lolium perenne subsp. multiflorum</name>
    <dbReference type="NCBI Taxonomy" id="4521"/>
    <lineage>
        <taxon>Eukaryota</taxon>
        <taxon>Viridiplantae</taxon>
        <taxon>Streptophyta</taxon>
        <taxon>Embryophyta</taxon>
        <taxon>Tracheophyta</taxon>
        <taxon>Spermatophyta</taxon>
        <taxon>Magnoliopsida</taxon>
        <taxon>Liliopsida</taxon>
        <taxon>Poales</taxon>
        <taxon>Poaceae</taxon>
        <taxon>BOP clade</taxon>
        <taxon>Pooideae</taxon>
        <taxon>Poodae</taxon>
        <taxon>Poeae</taxon>
        <taxon>Poeae Chloroplast Group 2 (Poeae type)</taxon>
        <taxon>Loliodinae</taxon>
        <taxon>Loliinae</taxon>
        <taxon>Lolium</taxon>
    </lineage>
</organism>
<feature type="domain" description="Tf2-1-like SH3-like" evidence="4">
    <location>
        <begin position="13"/>
        <end position="57"/>
    </location>
</feature>
<gene>
    <name evidence="5" type="ORF">QYE76_001407</name>
</gene>
<dbReference type="AlphaFoldDB" id="A0AAD8VXA9"/>
<evidence type="ECO:0000259" key="3">
    <source>
        <dbReference type="Pfam" id="PF22936"/>
    </source>
</evidence>
<keyword evidence="6" id="KW-1185">Reference proteome</keyword>
<evidence type="ECO:0000259" key="2">
    <source>
        <dbReference type="Pfam" id="PF07727"/>
    </source>
</evidence>